<evidence type="ECO:0000256" key="2">
    <source>
        <dbReference type="ARBA" id="ARBA00009183"/>
    </source>
</evidence>
<dbReference type="EC" id="1.-.-.-" evidence="8"/>
<keyword evidence="6 8" id="KW-0560">Oxidoreductase</keyword>
<dbReference type="InterPro" id="IPR020946">
    <property type="entry name" value="Flavin_mOase-like"/>
</dbReference>
<evidence type="ECO:0000256" key="3">
    <source>
        <dbReference type="ARBA" id="ARBA00022630"/>
    </source>
</evidence>
<dbReference type="AlphaFoldDB" id="A0ABD3WA73"/>
<organism evidence="9 10">
    <name type="scientific">Sinanodonta woodiana</name>
    <name type="common">Chinese pond mussel</name>
    <name type="synonym">Anodonta woodiana</name>
    <dbReference type="NCBI Taxonomy" id="1069815"/>
    <lineage>
        <taxon>Eukaryota</taxon>
        <taxon>Metazoa</taxon>
        <taxon>Spiralia</taxon>
        <taxon>Lophotrochozoa</taxon>
        <taxon>Mollusca</taxon>
        <taxon>Bivalvia</taxon>
        <taxon>Autobranchia</taxon>
        <taxon>Heteroconchia</taxon>
        <taxon>Palaeoheterodonta</taxon>
        <taxon>Unionida</taxon>
        <taxon>Unionoidea</taxon>
        <taxon>Unionidae</taxon>
        <taxon>Unioninae</taxon>
        <taxon>Sinanodonta</taxon>
    </lineage>
</organism>
<evidence type="ECO:0000256" key="4">
    <source>
        <dbReference type="ARBA" id="ARBA00022827"/>
    </source>
</evidence>
<evidence type="ECO:0000256" key="7">
    <source>
        <dbReference type="ARBA" id="ARBA00023033"/>
    </source>
</evidence>
<gene>
    <name evidence="9" type="ORF">ACJMK2_038854</name>
</gene>
<dbReference type="Proteomes" id="UP001634394">
    <property type="component" value="Unassembled WGS sequence"/>
</dbReference>
<dbReference type="PRINTS" id="PR00370">
    <property type="entry name" value="FMOXYGENASE"/>
</dbReference>
<dbReference type="InterPro" id="IPR050346">
    <property type="entry name" value="FMO-like"/>
</dbReference>
<comment type="cofactor">
    <cofactor evidence="1 8">
        <name>FAD</name>
        <dbReference type="ChEBI" id="CHEBI:57692"/>
    </cofactor>
</comment>
<dbReference type="FunFam" id="3.50.50.60:FF:000138">
    <property type="entry name" value="Flavin-containing monooxygenase"/>
    <property type="match status" value="1"/>
</dbReference>
<sequence>MALSMEMMRICVIGAGPSGMSMLYHLAKMEEQGKRIPDVVCYEKQSDCGGLWNFDWRTGVDEHGEPIHCSMYRHLWTNLPKECFEFPDYTFDQHFGKAIPSFPTREVILDYLNGRWKTVNAKKFVRLNTIVKNVIHNPDKDNFTVWARDQDDEKDLPPEQFSHIVVATGHYSFPNMPYFKGVETFPGRVLHSHDFRDAREFTGKRLLVIGSRYSAEDISLQCVKFGATNVVCSSRSGPMGLKWPAEIQERPLLERIEGQTVYFKDGTSTEVDVVIYCTGYKHTFNFLADNLRLQTENTIYPPNLYKGIIWVKAGNKRLMYIGMQDQYYTMTMFDVQSFWACRVILGEMILPENATMETDIARWIQRLENVTSFADAVDFQTEYVMDLCRESGYQHNLDVKYLFTDLDRNRKESMITCRDNVFKSKFTGTVSNKHTKPFMDAFDDSYDAFVN</sequence>
<dbReference type="SUPFAM" id="SSF51905">
    <property type="entry name" value="FAD/NAD(P)-binding domain"/>
    <property type="match status" value="2"/>
</dbReference>
<keyword evidence="4 8" id="KW-0274">FAD</keyword>
<dbReference type="GO" id="GO:0016709">
    <property type="term" value="F:oxidoreductase activity, acting on paired donors, with incorporation or reduction of molecular oxygen, NAD(P)H as one donor, and incorporation of one atom of oxygen"/>
    <property type="evidence" value="ECO:0007669"/>
    <property type="project" value="UniProtKB-ARBA"/>
</dbReference>
<evidence type="ECO:0000256" key="8">
    <source>
        <dbReference type="RuleBase" id="RU361177"/>
    </source>
</evidence>
<name>A0ABD3WA73_SINWO</name>
<keyword evidence="10" id="KW-1185">Reference proteome</keyword>
<evidence type="ECO:0000256" key="5">
    <source>
        <dbReference type="ARBA" id="ARBA00022857"/>
    </source>
</evidence>
<dbReference type="PIRSF" id="PIRSF000332">
    <property type="entry name" value="FMO"/>
    <property type="match status" value="1"/>
</dbReference>
<comment type="caution">
    <text evidence="9">The sequence shown here is derived from an EMBL/GenBank/DDBJ whole genome shotgun (WGS) entry which is preliminary data.</text>
</comment>
<proteinExistence type="inferred from homology"/>
<keyword evidence="3 8" id="KW-0285">Flavoprotein</keyword>
<dbReference type="PANTHER" id="PTHR23023">
    <property type="entry name" value="DIMETHYLANILINE MONOOXYGENASE"/>
    <property type="match status" value="1"/>
</dbReference>
<dbReference type="InterPro" id="IPR000960">
    <property type="entry name" value="Flavin_mOase"/>
</dbReference>
<keyword evidence="7 8" id="KW-0503">Monooxygenase</keyword>
<dbReference type="Pfam" id="PF00743">
    <property type="entry name" value="FMO-like"/>
    <property type="match status" value="2"/>
</dbReference>
<evidence type="ECO:0000256" key="6">
    <source>
        <dbReference type="ARBA" id="ARBA00023002"/>
    </source>
</evidence>
<dbReference type="EMBL" id="JBJQND010000007">
    <property type="protein sequence ID" value="KAL3870814.1"/>
    <property type="molecule type" value="Genomic_DNA"/>
</dbReference>
<reference evidence="9 10" key="1">
    <citation type="submission" date="2024-11" db="EMBL/GenBank/DDBJ databases">
        <title>Chromosome-level genome assembly of the freshwater bivalve Anodonta woodiana.</title>
        <authorList>
            <person name="Chen X."/>
        </authorList>
    </citation>
    <scope>NUCLEOTIDE SEQUENCE [LARGE SCALE GENOMIC DNA]</scope>
    <source>
        <strain evidence="9">MN2024</strain>
        <tissue evidence="9">Gills</tissue>
    </source>
</reference>
<dbReference type="InterPro" id="IPR036188">
    <property type="entry name" value="FAD/NAD-bd_sf"/>
</dbReference>
<keyword evidence="5" id="KW-0521">NADP</keyword>
<dbReference type="Gene3D" id="3.50.50.60">
    <property type="entry name" value="FAD/NAD(P)-binding domain"/>
    <property type="match status" value="2"/>
</dbReference>
<accession>A0ABD3WA73</accession>
<evidence type="ECO:0000256" key="1">
    <source>
        <dbReference type="ARBA" id="ARBA00001974"/>
    </source>
</evidence>
<dbReference type="GO" id="GO:0050660">
    <property type="term" value="F:flavin adenine dinucleotide binding"/>
    <property type="evidence" value="ECO:0007669"/>
    <property type="project" value="UniProtKB-ARBA"/>
</dbReference>
<evidence type="ECO:0000313" key="10">
    <source>
        <dbReference type="Proteomes" id="UP001634394"/>
    </source>
</evidence>
<comment type="similarity">
    <text evidence="2 8">Belongs to the FMO family.</text>
</comment>
<evidence type="ECO:0000313" key="9">
    <source>
        <dbReference type="EMBL" id="KAL3870814.1"/>
    </source>
</evidence>
<protein>
    <recommendedName>
        <fullName evidence="8">Flavin-containing monooxygenase</fullName>
        <ecNumber evidence="8">1.-.-.-</ecNumber>
    </recommendedName>
</protein>